<dbReference type="PANTHER" id="PTHR40078:SF1">
    <property type="entry name" value="INTEGRAL MEMBRANE PROTEIN"/>
    <property type="match status" value="1"/>
</dbReference>
<comment type="caution">
    <text evidence="3">The sequence shown here is derived from an EMBL/GenBank/DDBJ whole genome shotgun (WGS) entry which is preliminary data.</text>
</comment>
<proteinExistence type="predicted"/>
<reference evidence="3 4" key="1">
    <citation type="submission" date="2020-07" db="EMBL/GenBank/DDBJ databases">
        <title>Sequencing the genomes of 1000 actinobacteria strains.</title>
        <authorList>
            <person name="Klenk H.-P."/>
        </authorList>
    </citation>
    <scope>NUCLEOTIDE SEQUENCE [LARGE SCALE GENOMIC DNA]</scope>
    <source>
        <strain evidence="3 4">DSM 45927</strain>
    </source>
</reference>
<dbReference type="AlphaFoldDB" id="A0A853BGY7"/>
<name>A0A853BGY7_9ACTN</name>
<feature type="transmembrane region" description="Helical" evidence="2">
    <location>
        <begin position="190"/>
        <end position="214"/>
    </location>
</feature>
<keyword evidence="2" id="KW-1133">Transmembrane helix</keyword>
<evidence type="ECO:0000256" key="1">
    <source>
        <dbReference type="SAM" id="MobiDB-lite"/>
    </source>
</evidence>
<dbReference type="Proteomes" id="UP000575985">
    <property type="component" value="Unassembled WGS sequence"/>
</dbReference>
<feature type="transmembrane region" description="Helical" evidence="2">
    <location>
        <begin position="135"/>
        <end position="157"/>
    </location>
</feature>
<feature type="transmembrane region" description="Helical" evidence="2">
    <location>
        <begin position="108"/>
        <end position="129"/>
    </location>
</feature>
<feature type="transmembrane region" description="Helical" evidence="2">
    <location>
        <begin position="43"/>
        <end position="65"/>
    </location>
</feature>
<keyword evidence="2" id="KW-0812">Transmembrane</keyword>
<dbReference type="PANTHER" id="PTHR40078">
    <property type="entry name" value="INTEGRAL MEMBRANE PROTEIN-RELATED"/>
    <property type="match status" value="1"/>
</dbReference>
<evidence type="ECO:0000313" key="4">
    <source>
        <dbReference type="Proteomes" id="UP000575985"/>
    </source>
</evidence>
<evidence type="ECO:0000313" key="3">
    <source>
        <dbReference type="EMBL" id="NYI94639.1"/>
    </source>
</evidence>
<accession>A0A853BGY7</accession>
<evidence type="ECO:0000256" key="2">
    <source>
        <dbReference type="SAM" id="Phobius"/>
    </source>
</evidence>
<keyword evidence="2" id="KW-0472">Membrane</keyword>
<sequence length="243" mass="25439">MAHKFSRTTRAPGAEPSAPGPLSRLAGRVLLTPALPRPRLRRLAHLMVGLHLYGLGCALLMAARLGSMPWDVLHQGLARITGLSVGTWMILVGGMVMLLWIPLRQRPGVGTLSNVLLVGVWTDLWLRWLPEPEALPLRCLMLALGILAIAGATALYIGARLGPGPRDGLMVGLAERTPFSLRLARTAIEVAVVAVGVLMGGTLGVGTLLFALVIGPLTQALMPLGAVPDPAPPRTGSPSAPAA</sequence>
<feature type="transmembrane region" description="Helical" evidence="2">
    <location>
        <begin position="77"/>
        <end position="101"/>
    </location>
</feature>
<gene>
    <name evidence="3" type="ORF">HNR12_000916</name>
</gene>
<keyword evidence="4" id="KW-1185">Reference proteome</keyword>
<dbReference type="Pfam" id="PF19700">
    <property type="entry name" value="DUF6198"/>
    <property type="match status" value="1"/>
</dbReference>
<organism evidence="3 4">
    <name type="scientific">Streptomonospora nanhaiensis</name>
    <dbReference type="NCBI Taxonomy" id="1323731"/>
    <lineage>
        <taxon>Bacteria</taxon>
        <taxon>Bacillati</taxon>
        <taxon>Actinomycetota</taxon>
        <taxon>Actinomycetes</taxon>
        <taxon>Streptosporangiales</taxon>
        <taxon>Nocardiopsidaceae</taxon>
        <taxon>Streptomonospora</taxon>
    </lineage>
</organism>
<dbReference type="InterPro" id="IPR038750">
    <property type="entry name" value="YczE/YyaS-like"/>
</dbReference>
<dbReference type="EMBL" id="JACCFO010000001">
    <property type="protein sequence ID" value="NYI94639.1"/>
    <property type="molecule type" value="Genomic_DNA"/>
</dbReference>
<protein>
    <submittedName>
        <fullName evidence="3">Putative membrane protein YczE</fullName>
    </submittedName>
</protein>
<feature type="region of interest" description="Disordered" evidence="1">
    <location>
        <begin position="1"/>
        <end position="20"/>
    </location>
</feature>